<accession>A0A7W9H4K2</accession>
<feature type="compositionally biased region" description="Low complexity" evidence="1">
    <location>
        <begin position="91"/>
        <end position="104"/>
    </location>
</feature>
<dbReference type="Proteomes" id="UP000590647">
    <property type="component" value="Unassembled WGS sequence"/>
</dbReference>
<keyword evidence="4" id="KW-1185">Reference proteome</keyword>
<organism evidence="3 4">
    <name type="scientific">Streptomyces caelestis</name>
    <dbReference type="NCBI Taxonomy" id="36816"/>
    <lineage>
        <taxon>Bacteria</taxon>
        <taxon>Bacillati</taxon>
        <taxon>Actinomycetota</taxon>
        <taxon>Actinomycetes</taxon>
        <taxon>Kitasatosporales</taxon>
        <taxon>Streptomycetaceae</taxon>
        <taxon>Streptomyces</taxon>
    </lineage>
</organism>
<dbReference type="Pfam" id="PF13196">
    <property type="entry name" value="DUF4012"/>
    <property type="match status" value="1"/>
</dbReference>
<dbReference type="RefSeq" id="WP_230299605.1">
    <property type="nucleotide sequence ID" value="NZ_JACHNE010000001.1"/>
</dbReference>
<feature type="region of interest" description="Disordered" evidence="1">
    <location>
        <begin position="88"/>
        <end position="109"/>
    </location>
</feature>
<dbReference type="InterPro" id="IPR025101">
    <property type="entry name" value="DUF4012"/>
</dbReference>
<evidence type="ECO:0000256" key="1">
    <source>
        <dbReference type="SAM" id="MobiDB-lite"/>
    </source>
</evidence>
<name>A0A7W9H4K2_9ACTN</name>
<comment type="caution">
    <text evidence="3">The sequence shown here is derived from an EMBL/GenBank/DDBJ whole genome shotgun (WGS) entry which is preliminary data.</text>
</comment>
<keyword evidence="2" id="KW-0812">Transmembrane</keyword>
<dbReference type="AlphaFoldDB" id="A0A7W9H4K2"/>
<reference evidence="3 4" key="1">
    <citation type="submission" date="2020-08" db="EMBL/GenBank/DDBJ databases">
        <title>Sequencing the genomes of 1000 actinobacteria strains.</title>
        <authorList>
            <person name="Klenk H.-P."/>
        </authorList>
    </citation>
    <scope>NUCLEOTIDE SEQUENCE [LARGE SCALE GENOMIC DNA]</scope>
    <source>
        <strain evidence="3 4">DSM 40084</strain>
    </source>
</reference>
<evidence type="ECO:0008006" key="5">
    <source>
        <dbReference type="Google" id="ProtNLM"/>
    </source>
</evidence>
<sequence>MSESRRGSSRVQEPPLGAERARRIPHRWKERVLPVAIVRRLRDRRVRMPLYAAAGLLLAGAAWIAVTGVLARDELLAAQRSLETLRRQDLAQPAADPATAAGPPVTRTATAQDAVRSAAGHAARAHRLTTGPAWFPAAHLPVLGGPFRTVRGIAEASDRLTHDVLTPLVRTFAELESTGTDDGRHLNLSALRRVAPLLEQASRSGSRVRADVDALPHGTWLPATDRARTQLARQLDRIAPLTHDAAAAARLMPSMLGADGPRRYLAVFENTAEARGTGGLPGAFAVLRADRGRLSFEHFGNDTELSEAYADVDLGAEFDGLYGPSAPTRTWVNSNMSPHFPYAARIWAAAWQRHSGQRVDGAFGLDPGAVSGLLAASGPARLPDGSAVTARNVVDLSERASYALHPDFRQRKSYFLDVARAVAIRLLGASTDPARRTAFFSALHRQLGEGRIKVWSGHSAEQRELLARSFGGALPEGSAPLAGLVVNNAAGTKLDYYLDRRLVWAPGRCVDGQREVTVTVRLTNRAPVSGLPPYVVQRVDAPPYDTRPGDNRLLVSYYASAEATLSGATLDGRPAQLSHGAERGRPVFTLDVELPAGATRTLVLHLLEPPGDRSPLVLRQPLVHPLRARVLPNGPCAG</sequence>
<evidence type="ECO:0000256" key="2">
    <source>
        <dbReference type="SAM" id="Phobius"/>
    </source>
</evidence>
<keyword evidence="2" id="KW-1133">Transmembrane helix</keyword>
<protein>
    <recommendedName>
        <fullName evidence="5">DUF4012 domain-containing protein</fullName>
    </recommendedName>
</protein>
<feature type="transmembrane region" description="Helical" evidence="2">
    <location>
        <begin position="50"/>
        <end position="71"/>
    </location>
</feature>
<evidence type="ECO:0000313" key="3">
    <source>
        <dbReference type="EMBL" id="MBB5795604.1"/>
    </source>
</evidence>
<gene>
    <name evidence="3" type="ORF">HDA41_003568</name>
</gene>
<proteinExistence type="predicted"/>
<keyword evidence="2" id="KW-0472">Membrane</keyword>
<dbReference type="EMBL" id="JACHNE010000001">
    <property type="protein sequence ID" value="MBB5795604.1"/>
    <property type="molecule type" value="Genomic_DNA"/>
</dbReference>
<evidence type="ECO:0000313" key="4">
    <source>
        <dbReference type="Proteomes" id="UP000590647"/>
    </source>
</evidence>